<accession>A0ABQ5S7W1</accession>
<dbReference type="EMBL" id="BSDZ01000024">
    <property type="protein sequence ID" value="GLI65518.1"/>
    <property type="molecule type" value="Genomic_DNA"/>
</dbReference>
<evidence type="ECO:0000313" key="3">
    <source>
        <dbReference type="Proteomes" id="UP001165090"/>
    </source>
</evidence>
<evidence type="ECO:0000313" key="2">
    <source>
        <dbReference type="EMBL" id="GLI65518.1"/>
    </source>
</evidence>
<dbReference type="Proteomes" id="UP001165090">
    <property type="component" value="Unassembled WGS sequence"/>
</dbReference>
<feature type="region of interest" description="Disordered" evidence="1">
    <location>
        <begin position="1"/>
        <end position="56"/>
    </location>
</feature>
<gene>
    <name evidence="2" type="ORF">VaNZ11_009073</name>
</gene>
<proteinExistence type="predicted"/>
<sequence>MAESPTPETGTPESQSPARTPPALITTEELLQSIVAKSPEVPTPPFEPSPSGSVSRRAPMDRYEFLRAADAGHRLQGLRLPPEEELRAAALGGRLAVGPPPRLPHQLSPALQSVLLGWRSVYESCSKASELQALVGECYAREAVFEDPLVSARGQESVYRQFAILGAALRSVQVAAYSLSVAPLWRPKVRLEPPRGAEFTPEAQATAPSPSKVLPPQHLAQPQPQPQRPSIAQQWPQPQTQLQRVGLQEISILSRQQQQEQESEAAVQRQQVQLHLTRVTVENVQRFELGLPPLLTWLVGGKARGLQIHLYVTSILLVASDMPLAVSGSVSGGGSWEGGEWPTDLTASRLAGAAAALGRDSAAATATAAAEAAAGVPGELSSTPYGGAAGRGPRADSSAPCWRIVHHVDIWHNVPLVWWRLRRALCVAMDALLGPLLRV</sequence>
<name>A0ABQ5S7W1_9CHLO</name>
<feature type="compositionally biased region" description="Low complexity" evidence="1">
    <location>
        <begin position="215"/>
        <end position="236"/>
    </location>
</feature>
<reference evidence="2 3" key="1">
    <citation type="journal article" date="2023" name="IScience">
        <title>Expanded male sex-determining region conserved during the evolution of homothallism in the green alga Volvox.</title>
        <authorList>
            <person name="Yamamoto K."/>
            <person name="Matsuzaki R."/>
            <person name="Mahakham W."/>
            <person name="Heman W."/>
            <person name="Sekimoto H."/>
            <person name="Kawachi M."/>
            <person name="Minakuchi Y."/>
            <person name="Toyoda A."/>
            <person name="Nozaki H."/>
        </authorList>
    </citation>
    <scope>NUCLEOTIDE SEQUENCE [LARGE SCALE GENOMIC DNA]</scope>
    <source>
        <strain evidence="2 3">NIES-4468</strain>
    </source>
</reference>
<feature type="compositionally biased region" description="Polar residues" evidence="1">
    <location>
        <begin position="1"/>
        <end position="18"/>
    </location>
</feature>
<evidence type="ECO:0000256" key="1">
    <source>
        <dbReference type="SAM" id="MobiDB-lite"/>
    </source>
</evidence>
<organism evidence="2 3">
    <name type="scientific">Volvox africanus</name>
    <dbReference type="NCBI Taxonomy" id="51714"/>
    <lineage>
        <taxon>Eukaryota</taxon>
        <taxon>Viridiplantae</taxon>
        <taxon>Chlorophyta</taxon>
        <taxon>core chlorophytes</taxon>
        <taxon>Chlorophyceae</taxon>
        <taxon>CS clade</taxon>
        <taxon>Chlamydomonadales</taxon>
        <taxon>Volvocaceae</taxon>
        <taxon>Volvox</taxon>
    </lineage>
</organism>
<keyword evidence="3" id="KW-1185">Reference proteome</keyword>
<feature type="region of interest" description="Disordered" evidence="1">
    <location>
        <begin position="199"/>
        <end position="236"/>
    </location>
</feature>
<comment type="caution">
    <text evidence="2">The sequence shown here is derived from an EMBL/GenBank/DDBJ whole genome shotgun (WGS) entry which is preliminary data.</text>
</comment>
<protein>
    <submittedName>
        <fullName evidence="2">Uncharacterized protein</fullName>
    </submittedName>
</protein>